<organism evidence="2 3">
    <name type="scientific">Nocardioides ginsengisegetis</name>
    <dbReference type="NCBI Taxonomy" id="661491"/>
    <lineage>
        <taxon>Bacteria</taxon>
        <taxon>Bacillati</taxon>
        <taxon>Actinomycetota</taxon>
        <taxon>Actinomycetes</taxon>
        <taxon>Propionibacteriales</taxon>
        <taxon>Nocardioidaceae</taxon>
        <taxon>Nocardioides</taxon>
    </lineage>
</organism>
<dbReference type="InterPro" id="IPR045851">
    <property type="entry name" value="AMP-bd_C_sf"/>
</dbReference>
<proteinExistence type="predicted"/>
<dbReference type="RefSeq" id="WP_182540767.1">
    <property type="nucleotide sequence ID" value="NZ_JACGXA010000001.1"/>
</dbReference>
<dbReference type="PANTHER" id="PTHR43767:SF1">
    <property type="entry name" value="NONRIBOSOMAL PEPTIDE SYNTHASE PES1 (EUROFUNG)-RELATED"/>
    <property type="match status" value="1"/>
</dbReference>
<feature type="domain" description="AMP-dependent synthetase/ligase" evidence="1">
    <location>
        <begin position="11"/>
        <end position="376"/>
    </location>
</feature>
<dbReference type="EMBL" id="JACGXA010000001">
    <property type="protein sequence ID" value="MBA8804929.1"/>
    <property type="molecule type" value="Genomic_DNA"/>
</dbReference>
<dbReference type="PANTHER" id="PTHR43767">
    <property type="entry name" value="LONG-CHAIN-FATTY-ACID--COA LIGASE"/>
    <property type="match status" value="1"/>
</dbReference>
<name>A0A7W3PAX5_9ACTN</name>
<comment type="caution">
    <text evidence="2">The sequence shown here is derived from an EMBL/GenBank/DDBJ whole genome shotgun (WGS) entry which is preliminary data.</text>
</comment>
<dbReference type="InterPro" id="IPR050237">
    <property type="entry name" value="ATP-dep_AMP-bd_enzyme"/>
</dbReference>
<evidence type="ECO:0000259" key="1">
    <source>
        <dbReference type="Pfam" id="PF00501"/>
    </source>
</evidence>
<evidence type="ECO:0000313" key="2">
    <source>
        <dbReference type="EMBL" id="MBA8804929.1"/>
    </source>
</evidence>
<dbReference type="Pfam" id="PF00501">
    <property type="entry name" value="AMP-binding"/>
    <property type="match status" value="1"/>
</dbReference>
<dbReference type="PROSITE" id="PS00455">
    <property type="entry name" value="AMP_BINDING"/>
    <property type="match status" value="1"/>
</dbReference>
<dbReference type="Gene3D" id="3.40.50.12780">
    <property type="entry name" value="N-terminal domain of ligase-like"/>
    <property type="match status" value="1"/>
</dbReference>
<sequence length="512" mass="54308">MSPRTVGAVLRQRVEVDPDAVFLICDEERLTYGELQRRSAEAAKALLAAGAGHGTHVALLMPNGADFAVAAVAIMRIGAVAVPLSTLSSVAELRTLVDGSDTRLLLAARSVRGRAFDELLGAAVGEPPSVLAPALQRTVFTDEVLAEAPVSDELLAAAEDRVRPADPVVIVHTSGSTSAPKGVVHSHSGLLDHLVVLNDLRNYRPGEILFSNSPFFWIGGFAYTFLGTLVAGATVLCSQEGDPAKVLDLLEREQPTMCNGYAVSATALAADPSFPGRDLSTMTRGNLYALMPAESVPADPALRTNMLGMTEGGSVVMTGTAAEAEADLPEHLRGSFGRPTPDLEARIVDRTTGTDVATGERGELWLRGPAMMLGYYGRERCEAFDAEGWFHTGDLVHRDDSDHWYFHGRGDDMIKTAGANVSPAEVRDAILAATGLDSIAFGLPDPGKGHVVAALLLTERPAPDADVLRGLLSPLLSSYKIPKVVRSIARTEVPLRSSGKVDMTRVKEMFGG</sequence>
<dbReference type="SUPFAM" id="SSF56801">
    <property type="entry name" value="Acetyl-CoA synthetase-like"/>
    <property type="match status" value="1"/>
</dbReference>
<keyword evidence="2" id="KW-0436">Ligase</keyword>
<dbReference type="InterPro" id="IPR020845">
    <property type="entry name" value="AMP-binding_CS"/>
</dbReference>
<evidence type="ECO:0000313" key="3">
    <source>
        <dbReference type="Proteomes" id="UP000580910"/>
    </source>
</evidence>
<accession>A0A7W3PAX5</accession>
<protein>
    <submittedName>
        <fullName evidence="2">Acyl-CoA synthetase (AMP-forming)/AMP-acid ligase II</fullName>
    </submittedName>
</protein>
<keyword evidence="3" id="KW-1185">Reference proteome</keyword>
<dbReference type="InterPro" id="IPR042099">
    <property type="entry name" value="ANL_N_sf"/>
</dbReference>
<dbReference type="Gene3D" id="3.30.300.30">
    <property type="match status" value="1"/>
</dbReference>
<dbReference type="GO" id="GO:0016878">
    <property type="term" value="F:acid-thiol ligase activity"/>
    <property type="evidence" value="ECO:0007669"/>
    <property type="project" value="UniProtKB-ARBA"/>
</dbReference>
<dbReference type="AlphaFoldDB" id="A0A7W3PAX5"/>
<dbReference type="Proteomes" id="UP000580910">
    <property type="component" value="Unassembled WGS sequence"/>
</dbReference>
<reference evidence="2 3" key="1">
    <citation type="submission" date="2020-07" db="EMBL/GenBank/DDBJ databases">
        <title>Sequencing the genomes of 1000 actinobacteria strains.</title>
        <authorList>
            <person name="Klenk H.-P."/>
        </authorList>
    </citation>
    <scope>NUCLEOTIDE SEQUENCE [LARGE SCALE GENOMIC DNA]</scope>
    <source>
        <strain evidence="2 3">DSM 21349</strain>
    </source>
</reference>
<gene>
    <name evidence="2" type="ORF">FB382_003220</name>
</gene>
<dbReference type="CDD" id="cd04433">
    <property type="entry name" value="AFD_class_I"/>
    <property type="match status" value="1"/>
</dbReference>
<dbReference type="InterPro" id="IPR000873">
    <property type="entry name" value="AMP-dep_synth/lig_dom"/>
</dbReference>